<gene>
    <name evidence="2" type="ORF">MKK02DRAFT_42712</name>
</gene>
<protein>
    <recommendedName>
        <fullName evidence="4">Proteophosphoglycan ppg4</fullName>
    </recommendedName>
</protein>
<dbReference type="RefSeq" id="XP_052948102.1">
    <property type="nucleotide sequence ID" value="XM_053092124.1"/>
</dbReference>
<feature type="region of interest" description="Disordered" evidence="1">
    <location>
        <begin position="467"/>
        <end position="576"/>
    </location>
</feature>
<organism evidence="2 3">
    <name type="scientific">Dioszegia hungarica</name>
    <dbReference type="NCBI Taxonomy" id="4972"/>
    <lineage>
        <taxon>Eukaryota</taxon>
        <taxon>Fungi</taxon>
        <taxon>Dikarya</taxon>
        <taxon>Basidiomycota</taxon>
        <taxon>Agaricomycotina</taxon>
        <taxon>Tremellomycetes</taxon>
        <taxon>Tremellales</taxon>
        <taxon>Bulleribasidiaceae</taxon>
        <taxon>Dioszegia</taxon>
    </lineage>
</organism>
<accession>A0AA38LWH8</accession>
<feature type="compositionally biased region" description="Polar residues" evidence="1">
    <location>
        <begin position="170"/>
        <end position="195"/>
    </location>
</feature>
<feature type="compositionally biased region" description="Low complexity" evidence="1">
    <location>
        <begin position="376"/>
        <end position="389"/>
    </location>
</feature>
<feature type="compositionally biased region" description="Polar residues" evidence="1">
    <location>
        <begin position="439"/>
        <end position="450"/>
    </location>
</feature>
<keyword evidence="3" id="KW-1185">Reference proteome</keyword>
<dbReference type="GeneID" id="77731329"/>
<feature type="region of interest" description="Disordered" evidence="1">
    <location>
        <begin position="1"/>
        <end position="450"/>
    </location>
</feature>
<feature type="compositionally biased region" description="Gly residues" evidence="1">
    <location>
        <begin position="90"/>
        <end position="101"/>
    </location>
</feature>
<feature type="region of interest" description="Disordered" evidence="1">
    <location>
        <begin position="618"/>
        <end position="687"/>
    </location>
</feature>
<feature type="compositionally biased region" description="Low complexity" evidence="1">
    <location>
        <begin position="675"/>
        <end position="684"/>
    </location>
</feature>
<feature type="compositionally biased region" description="Basic and acidic residues" evidence="1">
    <location>
        <begin position="421"/>
        <end position="431"/>
    </location>
</feature>
<feature type="compositionally biased region" description="Low complexity" evidence="1">
    <location>
        <begin position="272"/>
        <end position="311"/>
    </location>
</feature>
<reference evidence="2" key="1">
    <citation type="journal article" date="2022" name="G3 (Bethesda)">
        <title>High quality genome of the basidiomycete yeast Dioszegia hungarica PDD-24b-2 isolated from cloud water.</title>
        <authorList>
            <person name="Jarrige D."/>
            <person name="Haridas S."/>
            <person name="Bleykasten-Grosshans C."/>
            <person name="Joly M."/>
            <person name="Nadalig T."/>
            <person name="Sancelme M."/>
            <person name="Vuilleumier S."/>
            <person name="Grigoriev I.V."/>
            <person name="Amato P."/>
            <person name="Bringel F."/>
        </authorList>
    </citation>
    <scope>NUCLEOTIDE SEQUENCE</scope>
    <source>
        <strain evidence="2">PDD-24b-2</strain>
    </source>
</reference>
<name>A0AA38LWH8_9TREE</name>
<dbReference type="AlphaFoldDB" id="A0AA38LWH8"/>
<evidence type="ECO:0000313" key="3">
    <source>
        <dbReference type="Proteomes" id="UP001164286"/>
    </source>
</evidence>
<comment type="caution">
    <text evidence="2">The sequence shown here is derived from an EMBL/GenBank/DDBJ whole genome shotgun (WGS) entry which is preliminary data.</text>
</comment>
<feature type="region of interest" description="Disordered" evidence="1">
    <location>
        <begin position="721"/>
        <end position="742"/>
    </location>
</feature>
<evidence type="ECO:0008006" key="4">
    <source>
        <dbReference type="Google" id="ProtNLM"/>
    </source>
</evidence>
<sequence length="771" mass="79799">MTSTVPLQPLSAHHLNTPPSTPSSPHAANHTSSSPRGGLSKAEAYASAHQPPRVRSKEGEGSGGVGAGTKSKPVEGDRSGHVQHASSGSGSHGHGHGGGGKPILNWISRKLGGGRRASIAEPGAAVSSADVTGRTTSTVRVHTNEQRGKYTTLPKKGKTGAGDSHIAIPSITQPVAGSTTGQTRPSIKPKSTQPATRLAIPTPTSQHRPRLSPSQIFPQTPVRNSILSGSEAHSLQSYSLFSASPSERERRREANNPYPSMPIHMYKGSIMSSSASAWASASGLGDRSVSFRTRSRSPSVRSGRSVSSSLRPAARRSMVEEMFGEDGSVRWGSTGGRREEWDSLATGRDRRSRTPGGADENASIRPIPPSHPSSPTPSQSTRSQTPSASLLSPKPHRSRSLTSPARRFSSRQDSSSSIGDASDRYGYDESSSHGLSRHGSASTKPTTIVSFDSGPAVAHIAQVAPAPATAVTPPTQSVPPNIPQNAVAGPSTAPTATTPPSTVHNSSISGSPMSTTVPPSPLRTSFSRDASLPVSGPSSPTPTPSAPAFQALPPKHTHPHPIHNPRPSSPPNDNASILTLASSTFAAPNPAYGAPSGAGSLHRPTSISRMSMISNYAPSAPRPGLGTSPSVTFAPIPNESGVSGPPTPGPYAYAPHRPSSLAPSHRSVDEQNRRPPSLASPLPLDQQQKEYQPSLHPTLGTRGSASLSHASWGLGRAGGVDEGASTRAMRRKGSESSVGSFESRWSWRGAGAGVSPGVGRVMGGGRANIIM</sequence>
<feature type="compositionally biased region" description="Polar residues" evidence="1">
    <location>
        <begin position="129"/>
        <end position="141"/>
    </location>
</feature>
<proteinExistence type="predicted"/>
<feature type="compositionally biased region" description="Low complexity" evidence="1">
    <location>
        <begin position="411"/>
        <end position="420"/>
    </location>
</feature>
<evidence type="ECO:0000313" key="2">
    <source>
        <dbReference type="EMBL" id="KAI9638325.1"/>
    </source>
</evidence>
<feature type="compositionally biased region" description="Low complexity" evidence="1">
    <location>
        <begin position="490"/>
        <end position="502"/>
    </location>
</feature>
<dbReference type="EMBL" id="JAKWFO010000003">
    <property type="protein sequence ID" value="KAI9638325.1"/>
    <property type="molecule type" value="Genomic_DNA"/>
</dbReference>
<evidence type="ECO:0000256" key="1">
    <source>
        <dbReference type="SAM" id="MobiDB-lite"/>
    </source>
</evidence>
<feature type="compositionally biased region" description="Pro residues" evidence="1">
    <location>
        <begin position="366"/>
        <end position="375"/>
    </location>
</feature>
<feature type="compositionally biased region" description="Polar residues" evidence="1">
    <location>
        <begin position="202"/>
        <end position="245"/>
    </location>
</feature>
<dbReference type="Proteomes" id="UP001164286">
    <property type="component" value="Unassembled WGS sequence"/>
</dbReference>
<feature type="compositionally biased region" description="Polar residues" evidence="1">
    <location>
        <begin position="503"/>
        <end position="528"/>
    </location>
</feature>